<dbReference type="InterPro" id="IPR011856">
    <property type="entry name" value="tRNA_endonuc-like_dom_sf"/>
</dbReference>
<protein>
    <recommendedName>
        <fullName evidence="3">PD(D/E)XK endonuclease domain-containing protein</fullName>
    </recommendedName>
</protein>
<dbReference type="RefSeq" id="WP_115979439.1">
    <property type="nucleotide sequence ID" value="NZ_QOHR01000008.1"/>
</dbReference>
<dbReference type="EMBL" id="QOHR01000008">
    <property type="protein sequence ID" value="REC57102.1"/>
    <property type="molecule type" value="Genomic_DNA"/>
</dbReference>
<name>A0A3D9BUI5_9RHOB</name>
<gene>
    <name evidence="1" type="ORF">DRV84_08420</name>
</gene>
<dbReference type="AlphaFoldDB" id="A0A3D9BUI5"/>
<accession>A0A3D9BUI5</accession>
<dbReference type="Gene3D" id="3.40.1350.10">
    <property type="match status" value="1"/>
</dbReference>
<dbReference type="OrthoDB" id="7740340at2"/>
<evidence type="ECO:0008006" key="3">
    <source>
        <dbReference type="Google" id="ProtNLM"/>
    </source>
</evidence>
<evidence type="ECO:0000313" key="2">
    <source>
        <dbReference type="Proteomes" id="UP000257131"/>
    </source>
</evidence>
<sequence length="178" mass="19148">MPIKTLRDLLADDDLLRDAFDDLGAYPNVSPEALSRRARMIGLAGEALVDSLLLRHGLLPSPVPDGSSSDRLLPLARRTVRLQIKTRTRASARGYEFRMQKGYRGNPSGRRNYAPGDFDLAALVALPLNTVLFTAARGSQLLMPRAALARLAERPLASLDAALRDLDLPAPAAAPGAA</sequence>
<dbReference type="GO" id="GO:0003676">
    <property type="term" value="F:nucleic acid binding"/>
    <property type="evidence" value="ECO:0007669"/>
    <property type="project" value="InterPro"/>
</dbReference>
<comment type="caution">
    <text evidence="1">The sequence shown here is derived from an EMBL/GenBank/DDBJ whole genome shotgun (WGS) entry which is preliminary data.</text>
</comment>
<dbReference type="Proteomes" id="UP000257131">
    <property type="component" value="Unassembled WGS sequence"/>
</dbReference>
<evidence type="ECO:0000313" key="1">
    <source>
        <dbReference type="EMBL" id="REC57102.1"/>
    </source>
</evidence>
<proteinExistence type="predicted"/>
<organism evidence="1 2">
    <name type="scientific">Rhodosalinus sediminis</name>
    <dbReference type="NCBI Taxonomy" id="1940533"/>
    <lineage>
        <taxon>Bacteria</taxon>
        <taxon>Pseudomonadati</taxon>
        <taxon>Pseudomonadota</taxon>
        <taxon>Alphaproteobacteria</taxon>
        <taxon>Rhodobacterales</taxon>
        <taxon>Paracoccaceae</taxon>
        <taxon>Rhodosalinus</taxon>
    </lineage>
</organism>
<keyword evidence="2" id="KW-1185">Reference proteome</keyword>
<reference evidence="1 2" key="1">
    <citation type="journal article" date="2017" name="Int. J. Syst. Evol. Microbiol.">
        <title>Rhodosalinus sediminis gen. nov., sp. nov., isolated from marine saltern.</title>
        <authorList>
            <person name="Guo L.Y."/>
            <person name="Ling S.K."/>
            <person name="Li C.M."/>
            <person name="Chen G.J."/>
            <person name="Du Z.J."/>
        </authorList>
    </citation>
    <scope>NUCLEOTIDE SEQUENCE [LARGE SCALE GENOMIC DNA]</scope>
    <source>
        <strain evidence="1 2">WDN1C137</strain>
    </source>
</reference>